<reference evidence="1 2" key="1">
    <citation type="journal article" date="2018" name="IMA Fungus">
        <title>IMA Genome-F 9: Draft genome sequence of Annulohypoxylon stygium, Aspergillus mulundensis, Berkeleyomyces basicola (syn. Thielaviopsis basicola), Ceratocystis smalleyi, two Cercospora beticola strains, Coleophoma cylindrospora, Fusarium fracticaudum, Phialophora cf. hyalina, and Morchella septimelata.</title>
        <authorList>
            <person name="Wingfield B.D."/>
            <person name="Bills G.F."/>
            <person name="Dong Y."/>
            <person name="Huang W."/>
            <person name="Nel W.J."/>
            <person name="Swalarsk-Parry B.S."/>
            <person name="Vaghefi N."/>
            <person name="Wilken P.M."/>
            <person name="An Z."/>
            <person name="de Beer Z.W."/>
            <person name="De Vos L."/>
            <person name="Chen L."/>
            <person name="Duong T.A."/>
            <person name="Gao Y."/>
            <person name="Hammerbacher A."/>
            <person name="Kikkert J.R."/>
            <person name="Li Y."/>
            <person name="Li H."/>
            <person name="Li K."/>
            <person name="Li Q."/>
            <person name="Liu X."/>
            <person name="Ma X."/>
            <person name="Naidoo K."/>
            <person name="Pethybridge S.J."/>
            <person name="Sun J."/>
            <person name="Steenkamp E.T."/>
            <person name="van der Nest M.A."/>
            <person name="van Wyk S."/>
            <person name="Wingfield M.J."/>
            <person name="Xiong C."/>
            <person name="Yue Q."/>
            <person name="Zhang X."/>
        </authorList>
    </citation>
    <scope>NUCLEOTIDE SEQUENCE [LARGE SCALE GENOMIC DNA]</scope>
    <source>
        <strain evidence="1 2">BP 5553</strain>
    </source>
</reference>
<dbReference type="PANTHER" id="PTHR36922">
    <property type="entry name" value="BLL2446 PROTEIN"/>
    <property type="match status" value="1"/>
</dbReference>
<dbReference type="STRING" id="2656787.A0A370TZ99"/>
<keyword evidence="2" id="KW-1185">Reference proteome</keyword>
<dbReference type="RefSeq" id="XP_031873496.1">
    <property type="nucleotide sequence ID" value="XM_032009442.1"/>
</dbReference>
<evidence type="ECO:0000313" key="2">
    <source>
        <dbReference type="Proteomes" id="UP000254866"/>
    </source>
</evidence>
<evidence type="ECO:0000313" key="1">
    <source>
        <dbReference type="EMBL" id="RDL40840.1"/>
    </source>
</evidence>
<dbReference type="AlphaFoldDB" id="A0A370TZ99"/>
<organism evidence="1 2">
    <name type="scientific">Venustampulla echinocandica</name>
    <dbReference type="NCBI Taxonomy" id="2656787"/>
    <lineage>
        <taxon>Eukaryota</taxon>
        <taxon>Fungi</taxon>
        <taxon>Dikarya</taxon>
        <taxon>Ascomycota</taxon>
        <taxon>Pezizomycotina</taxon>
        <taxon>Leotiomycetes</taxon>
        <taxon>Helotiales</taxon>
        <taxon>Pleuroascaceae</taxon>
        <taxon>Venustampulla</taxon>
    </lineage>
</organism>
<sequence>MPFSLYDITVPTFIKHLKALTKIIDKAVAHVGEGNESKILELRLIEDMKAFTYQIQRMSDGAKGVATRLGGAEPVVWEDNEKTIPEVRERIRKTIALLESLDPKSMDGKEEVEYDLFGKFTLTGAKYVLEMAIPNFFFHYTTAYALLRKEGVPIGKMDYIGMV</sequence>
<gene>
    <name evidence="1" type="ORF">BP5553_00819</name>
</gene>
<evidence type="ECO:0008006" key="3">
    <source>
        <dbReference type="Google" id="ProtNLM"/>
    </source>
</evidence>
<dbReference type="Pfam" id="PF09351">
    <property type="entry name" value="DUF1993"/>
    <property type="match status" value="1"/>
</dbReference>
<dbReference type="SUPFAM" id="SSF109854">
    <property type="entry name" value="DinB/YfiT-like putative metalloenzymes"/>
    <property type="match status" value="1"/>
</dbReference>
<dbReference type="Gene3D" id="1.20.120.450">
    <property type="entry name" value="dinb family like domain"/>
    <property type="match status" value="1"/>
</dbReference>
<dbReference type="GeneID" id="43593668"/>
<proteinExistence type="predicted"/>
<dbReference type="PANTHER" id="PTHR36922:SF1">
    <property type="entry name" value="DUF1993 DOMAIN-CONTAINING PROTEIN"/>
    <property type="match status" value="1"/>
</dbReference>
<dbReference type="InterPro" id="IPR018531">
    <property type="entry name" value="DUF1993"/>
</dbReference>
<protein>
    <recommendedName>
        <fullName evidence="3">DUF1993 domain-containing protein</fullName>
    </recommendedName>
</protein>
<name>A0A370TZ99_9HELO</name>
<dbReference type="EMBL" id="NPIC01000001">
    <property type="protein sequence ID" value="RDL40840.1"/>
    <property type="molecule type" value="Genomic_DNA"/>
</dbReference>
<dbReference type="InterPro" id="IPR034660">
    <property type="entry name" value="DinB/YfiT-like"/>
</dbReference>
<comment type="caution">
    <text evidence="1">The sequence shown here is derived from an EMBL/GenBank/DDBJ whole genome shotgun (WGS) entry which is preliminary data.</text>
</comment>
<dbReference type="Proteomes" id="UP000254866">
    <property type="component" value="Unassembled WGS sequence"/>
</dbReference>
<dbReference type="OrthoDB" id="3724345at2759"/>
<accession>A0A370TZ99</accession>